<dbReference type="Proteomes" id="UP000324832">
    <property type="component" value="Unassembled WGS sequence"/>
</dbReference>
<dbReference type="EMBL" id="FZQP02006898">
    <property type="protein sequence ID" value="VVD04813.1"/>
    <property type="molecule type" value="Genomic_DNA"/>
</dbReference>
<evidence type="ECO:0000313" key="2">
    <source>
        <dbReference type="Proteomes" id="UP000324832"/>
    </source>
</evidence>
<gene>
    <name evidence="1" type="ORF">LSINAPIS_LOCUS14491</name>
</gene>
<evidence type="ECO:0000313" key="1">
    <source>
        <dbReference type="EMBL" id="VVD04813.1"/>
    </source>
</evidence>
<protein>
    <submittedName>
        <fullName evidence="1">Uncharacterized protein</fullName>
    </submittedName>
</protein>
<reference evidence="1 2" key="1">
    <citation type="submission" date="2017-07" db="EMBL/GenBank/DDBJ databases">
        <authorList>
            <person name="Talla V."/>
            <person name="Backstrom N."/>
        </authorList>
    </citation>
    <scope>NUCLEOTIDE SEQUENCE [LARGE SCALE GENOMIC DNA]</scope>
</reference>
<dbReference type="AlphaFoldDB" id="A0A5E4R5L9"/>
<organism evidence="1 2">
    <name type="scientific">Leptidea sinapis</name>
    <dbReference type="NCBI Taxonomy" id="189913"/>
    <lineage>
        <taxon>Eukaryota</taxon>
        <taxon>Metazoa</taxon>
        <taxon>Ecdysozoa</taxon>
        <taxon>Arthropoda</taxon>
        <taxon>Hexapoda</taxon>
        <taxon>Insecta</taxon>
        <taxon>Pterygota</taxon>
        <taxon>Neoptera</taxon>
        <taxon>Endopterygota</taxon>
        <taxon>Lepidoptera</taxon>
        <taxon>Glossata</taxon>
        <taxon>Ditrysia</taxon>
        <taxon>Papilionoidea</taxon>
        <taxon>Pieridae</taxon>
        <taxon>Dismorphiinae</taxon>
        <taxon>Leptidea</taxon>
    </lineage>
</organism>
<name>A0A5E4R5L9_9NEOP</name>
<keyword evidence="2" id="KW-1185">Reference proteome</keyword>
<proteinExistence type="predicted"/>
<accession>A0A5E4R5L9</accession>
<sequence>MTFIRLVVARPLVCTTVQLRLYRPRDSSNMGLLQLRLLAAPAFAPQQSLSLNSDQSSSANAQDTCRYTLYSSILLHYVKQPRIIAG</sequence>